<evidence type="ECO:0000313" key="14">
    <source>
        <dbReference type="Proteomes" id="UP001157439"/>
    </source>
</evidence>
<dbReference type="GO" id="GO:0046872">
    <property type="term" value="F:metal ion binding"/>
    <property type="evidence" value="ECO:0007669"/>
    <property type="project" value="UniProtKB-KW"/>
</dbReference>
<evidence type="ECO:0000313" key="13">
    <source>
        <dbReference type="EMBL" id="GLS82996.1"/>
    </source>
</evidence>
<evidence type="ECO:0000256" key="8">
    <source>
        <dbReference type="ARBA" id="ARBA00023049"/>
    </source>
</evidence>
<proteinExistence type="inferred from homology"/>
<name>A0AA37TQT4_9GAMM</name>
<dbReference type="SUPFAM" id="SSF55166">
    <property type="entry name" value="Hedgehog/DD-peptidase"/>
    <property type="match status" value="1"/>
</dbReference>
<evidence type="ECO:0000256" key="1">
    <source>
        <dbReference type="ARBA" id="ARBA00001947"/>
    </source>
</evidence>
<dbReference type="GO" id="GO:0006508">
    <property type="term" value="P:proteolysis"/>
    <property type="evidence" value="ECO:0007669"/>
    <property type="project" value="UniProtKB-KW"/>
</dbReference>
<protein>
    <recommendedName>
        <fullName evidence="11">Murein endopeptidase K</fullName>
    </recommendedName>
</protein>
<evidence type="ECO:0000256" key="7">
    <source>
        <dbReference type="ARBA" id="ARBA00022833"/>
    </source>
</evidence>
<keyword evidence="7" id="KW-0862">Zinc</keyword>
<evidence type="ECO:0000256" key="11">
    <source>
        <dbReference type="ARBA" id="ARBA00093666"/>
    </source>
</evidence>
<keyword evidence="5 12" id="KW-0732">Signal</keyword>
<dbReference type="InterPro" id="IPR006311">
    <property type="entry name" value="TAT_signal"/>
</dbReference>
<dbReference type="Proteomes" id="UP001157439">
    <property type="component" value="Unassembled WGS sequence"/>
</dbReference>
<dbReference type="InterPro" id="IPR010275">
    <property type="entry name" value="MepK"/>
</dbReference>
<evidence type="ECO:0000256" key="2">
    <source>
        <dbReference type="ARBA" id="ARBA00004776"/>
    </source>
</evidence>
<evidence type="ECO:0000256" key="6">
    <source>
        <dbReference type="ARBA" id="ARBA00022801"/>
    </source>
</evidence>
<dbReference type="Gene3D" id="3.30.1380.10">
    <property type="match status" value="1"/>
</dbReference>
<keyword evidence="3" id="KW-0645">Protease</keyword>
<keyword evidence="9" id="KW-0961">Cell wall biogenesis/degradation</keyword>
<comment type="caution">
    <text evidence="13">The sequence shown here is derived from an EMBL/GenBank/DDBJ whole genome shotgun (WGS) entry which is preliminary data.</text>
</comment>
<evidence type="ECO:0000256" key="4">
    <source>
        <dbReference type="ARBA" id="ARBA00022723"/>
    </source>
</evidence>
<dbReference type="AlphaFoldDB" id="A0AA37TQT4"/>
<keyword evidence="6" id="KW-0378">Hydrolase</keyword>
<dbReference type="PANTHER" id="PTHR37425">
    <property type="match status" value="1"/>
</dbReference>
<comment type="similarity">
    <text evidence="10">Belongs to the peptidase M15 family.</text>
</comment>
<comment type="cofactor">
    <cofactor evidence="1">
        <name>Zn(2+)</name>
        <dbReference type="ChEBI" id="CHEBI:29105"/>
    </cofactor>
</comment>
<evidence type="ECO:0000256" key="12">
    <source>
        <dbReference type="SAM" id="SignalP"/>
    </source>
</evidence>
<evidence type="ECO:0000256" key="3">
    <source>
        <dbReference type="ARBA" id="ARBA00022670"/>
    </source>
</evidence>
<evidence type="ECO:0000256" key="5">
    <source>
        <dbReference type="ARBA" id="ARBA00022729"/>
    </source>
</evidence>
<dbReference type="GO" id="GO:0071555">
    <property type="term" value="P:cell wall organization"/>
    <property type="evidence" value="ECO:0007669"/>
    <property type="project" value="UniProtKB-KW"/>
</dbReference>
<sequence length="183" mass="20639">MSVISRRQFVRGIASAATLAAMPKAFALGSNEIANHAPKTLSMYNRHTNEHLTSVFEFEGQWVAEGINKFNNLLRDHRQHIAGHMDPNLFNLIWQLQNRLGNHDEIHIISGYRSPKTNAMLAARSSKVAKKSYHMKGMAIDLAMPNVPLKEVRDAAIELKLGGVGYYERHGFVHVDTGPVRRW</sequence>
<gene>
    <name evidence="13" type="ORF">GCM10007894_09730</name>
</gene>
<keyword evidence="8" id="KW-0482">Metalloprotease</keyword>
<keyword evidence="4" id="KW-0479">Metal-binding</keyword>
<dbReference type="GO" id="GO:0008237">
    <property type="term" value="F:metallopeptidase activity"/>
    <property type="evidence" value="ECO:0007669"/>
    <property type="project" value="UniProtKB-KW"/>
</dbReference>
<dbReference type="PROSITE" id="PS51318">
    <property type="entry name" value="TAT"/>
    <property type="match status" value="1"/>
</dbReference>
<reference evidence="13 14" key="1">
    <citation type="journal article" date="2014" name="Int. J. Syst. Evol. Microbiol.">
        <title>Complete genome sequence of Corynebacterium casei LMG S-19264T (=DSM 44701T), isolated from a smear-ripened cheese.</title>
        <authorList>
            <consortium name="US DOE Joint Genome Institute (JGI-PGF)"/>
            <person name="Walter F."/>
            <person name="Albersmeier A."/>
            <person name="Kalinowski J."/>
            <person name="Ruckert C."/>
        </authorList>
    </citation>
    <scope>NUCLEOTIDE SEQUENCE [LARGE SCALE GENOMIC DNA]</scope>
    <source>
        <strain evidence="13 14">NBRC 112785</strain>
    </source>
</reference>
<dbReference type="CDD" id="cd14844">
    <property type="entry name" value="Zn-DD-carboxypeptidase_like"/>
    <property type="match status" value="1"/>
</dbReference>
<dbReference type="InterPro" id="IPR009045">
    <property type="entry name" value="Zn_M74/Hedgehog-like"/>
</dbReference>
<dbReference type="EMBL" id="BSPO01000002">
    <property type="protein sequence ID" value="GLS82996.1"/>
    <property type="molecule type" value="Genomic_DNA"/>
</dbReference>
<keyword evidence="14" id="KW-1185">Reference proteome</keyword>
<comment type="pathway">
    <text evidence="2">Cell wall biogenesis; cell wall polysaccharide biosynthesis.</text>
</comment>
<feature type="chain" id="PRO_5041410755" description="Murein endopeptidase K" evidence="12">
    <location>
        <begin position="28"/>
        <end position="183"/>
    </location>
</feature>
<dbReference type="Pfam" id="PF05951">
    <property type="entry name" value="Peptidase_M15_2"/>
    <property type="match status" value="1"/>
</dbReference>
<evidence type="ECO:0000256" key="10">
    <source>
        <dbReference type="ARBA" id="ARBA00093448"/>
    </source>
</evidence>
<feature type="signal peptide" evidence="12">
    <location>
        <begin position="1"/>
        <end position="27"/>
    </location>
</feature>
<organism evidence="13 14">
    <name type="scientific">Paraferrimonas haliotis</name>
    <dbReference type="NCBI Taxonomy" id="2013866"/>
    <lineage>
        <taxon>Bacteria</taxon>
        <taxon>Pseudomonadati</taxon>
        <taxon>Pseudomonadota</taxon>
        <taxon>Gammaproteobacteria</taxon>
        <taxon>Alteromonadales</taxon>
        <taxon>Ferrimonadaceae</taxon>
        <taxon>Paraferrimonas</taxon>
    </lineage>
</organism>
<evidence type="ECO:0000256" key="9">
    <source>
        <dbReference type="ARBA" id="ARBA00023316"/>
    </source>
</evidence>
<accession>A0AA37TQT4</accession>
<dbReference type="PANTHER" id="PTHR37425:SF1">
    <property type="entry name" value="OUTER MEMBRANE PROTEIN"/>
    <property type="match status" value="1"/>
</dbReference>